<sequence>MLRELYNASYLWFSLHNDLPWQIRSLYNNQLNQVDLNTLNKTHTNIPKIKAGHLGAQFWAAYVPCDCQYKDAVRQTLEQIDLVHRMTQSYPEHLKFCTSSQEILQAFQENKTASLIGVEGGHSIDSSMATLRMFYQLGVRYLTLTHSCNAPWADNWKVDNGDENPESNGLSEFGKNLIKEMNRIGMIIDLAHVSQKVMKDVLDISEAPVIFSHSSAYKICPSKRNVPDDILIKVAEKKGIVMVNFYNNYVTCNKTASLSDVADHFDHIRQVGGAAIVGFGGDYDGVSRVPQGLEDVSKYPDLVAELLNRGWTDKEVKEALGENLLRVFKKVEEVRDQMSKTLPNDIPIPYEEVNNPCRTSYGYQINNGAEVFKLAFYPLLIFSIALQY</sequence>
<dbReference type="PROSITE" id="PS51365">
    <property type="entry name" value="RENAL_DIPEPTIDASE_2"/>
    <property type="match status" value="1"/>
</dbReference>
<keyword evidence="26" id="KW-1185">Reference proteome</keyword>
<evidence type="ECO:0000256" key="11">
    <source>
        <dbReference type="ARBA" id="ARBA00022729"/>
    </source>
</evidence>
<keyword evidence="20" id="KW-0449">Lipoprotein</keyword>
<keyword evidence="19" id="KW-0325">Glycoprotein</keyword>
<dbReference type="GO" id="GO:0006629">
    <property type="term" value="P:lipid metabolic process"/>
    <property type="evidence" value="ECO:0007669"/>
    <property type="project" value="UniProtKB-KW"/>
</dbReference>
<evidence type="ECO:0000256" key="2">
    <source>
        <dbReference type="ARBA" id="ARBA00001526"/>
    </source>
</evidence>
<keyword evidence="14 24" id="KW-0224">Dipeptidase</keyword>
<dbReference type="CDD" id="cd01301">
    <property type="entry name" value="rDP_like"/>
    <property type="match status" value="1"/>
</dbReference>
<keyword evidence="13 24" id="KW-0862">Zinc</keyword>
<evidence type="ECO:0000256" key="9">
    <source>
        <dbReference type="ARBA" id="ARBA00022670"/>
    </source>
</evidence>
<comment type="function">
    <text evidence="21">Independently of its dipeptidase activity, acts as an adhesion receptor for neutrophil recruitment from bloodstream into inflamed lungs and liver.</text>
</comment>
<dbReference type="GO" id="GO:0008800">
    <property type="term" value="F:beta-lactamase activity"/>
    <property type="evidence" value="ECO:0007669"/>
    <property type="project" value="UniProtKB-EC"/>
</dbReference>
<comment type="catalytic activity">
    <reaction evidence="23">
        <text>L-cystine-bis-glycine + 2 H2O = L-cystine + 2 glycine</text>
        <dbReference type="Rhea" id="RHEA:60520"/>
        <dbReference type="ChEBI" id="CHEBI:15377"/>
        <dbReference type="ChEBI" id="CHEBI:35491"/>
        <dbReference type="ChEBI" id="CHEBI:57305"/>
        <dbReference type="ChEBI" id="CHEBI:143812"/>
    </reaction>
</comment>
<dbReference type="PANTHER" id="PTHR10443">
    <property type="entry name" value="MICROSOMAL DIPEPTIDASE"/>
    <property type="match status" value="1"/>
</dbReference>
<comment type="catalytic activity">
    <reaction evidence="22">
        <text>leukotriene D4 + H2O = leukotriene E4 + glycine</text>
        <dbReference type="Rhea" id="RHEA:48616"/>
        <dbReference type="ChEBI" id="CHEBI:15377"/>
        <dbReference type="ChEBI" id="CHEBI:57305"/>
        <dbReference type="ChEBI" id="CHEBI:57462"/>
        <dbReference type="ChEBI" id="CHEBI:63166"/>
    </reaction>
</comment>
<comment type="catalytic activity">
    <reaction evidence="2">
        <text>a beta-lactam + H2O = a substituted beta-amino acid</text>
        <dbReference type="Rhea" id="RHEA:20401"/>
        <dbReference type="ChEBI" id="CHEBI:15377"/>
        <dbReference type="ChEBI" id="CHEBI:35627"/>
        <dbReference type="ChEBI" id="CHEBI:140347"/>
        <dbReference type="EC" id="3.5.2.6"/>
    </reaction>
</comment>
<comment type="catalytic activity">
    <reaction evidence="1">
        <text>glycyldehydrophenylalanine + H2O = 2,3-didehydrophenylalanine + glycine</text>
        <dbReference type="Rhea" id="RHEA:62704"/>
        <dbReference type="ChEBI" id="CHEBI:15377"/>
        <dbReference type="ChEBI" id="CHEBI:57305"/>
        <dbReference type="ChEBI" id="CHEBI:145925"/>
        <dbReference type="ChEBI" id="CHEBI:145926"/>
    </reaction>
</comment>
<dbReference type="Pfam" id="PF01244">
    <property type="entry name" value="Peptidase_M19"/>
    <property type="match status" value="1"/>
</dbReference>
<dbReference type="GO" id="GO:0070573">
    <property type="term" value="F:metallodipeptidase activity"/>
    <property type="evidence" value="ECO:0007669"/>
    <property type="project" value="InterPro"/>
</dbReference>
<evidence type="ECO:0000256" key="15">
    <source>
        <dbReference type="ARBA" id="ARBA00023049"/>
    </source>
</evidence>
<keyword evidence="8 24" id="KW-0336">GPI-anchor</keyword>
<evidence type="ECO:0000256" key="22">
    <source>
        <dbReference type="ARBA" id="ARBA00048210"/>
    </source>
</evidence>
<dbReference type="GO" id="GO:0006508">
    <property type="term" value="P:proteolysis"/>
    <property type="evidence" value="ECO:0007669"/>
    <property type="project" value="UniProtKB-KW"/>
</dbReference>
<evidence type="ECO:0000256" key="24">
    <source>
        <dbReference type="RuleBase" id="RU341113"/>
    </source>
</evidence>
<gene>
    <name evidence="25" type="primary">DPEP1</name>
    <name evidence="25" type="synonym">dpep1</name>
</gene>
<dbReference type="InterPro" id="IPR008257">
    <property type="entry name" value="Pept_M19"/>
</dbReference>
<keyword evidence="10 24" id="KW-0479">Metal-binding</keyword>
<dbReference type="InterPro" id="IPR032466">
    <property type="entry name" value="Metal_Hydrolase"/>
</dbReference>
<dbReference type="PANTHER" id="PTHR10443:SF38">
    <property type="entry name" value="DIPEPTIDASE 1"/>
    <property type="match status" value="1"/>
</dbReference>
<reference evidence="25" key="3">
    <citation type="submission" date="2025-09" db="UniProtKB">
        <authorList>
            <consortium name="Ensembl"/>
        </authorList>
    </citation>
    <scope>IDENTIFICATION</scope>
</reference>
<dbReference type="GO" id="GO:0046872">
    <property type="term" value="F:metal ion binding"/>
    <property type="evidence" value="ECO:0007669"/>
    <property type="project" value="UniProtKB-UniRule"/>
</dbReference>
<evidence type="ECO:0000313" key="26">
    <source>
        <dbReference type="Proteomes" id="UP000694620"/>
    </source>
</evidence>
<keyword evidence="16" id="KW-0443">Lipid metabolism</keyword>
<evidence type="ECO:0000256" key="17">
    <source>
        <dbReference type="ARBA" id="ARBA00023136"/>
    </source>
</evidence>
<comment type="similarity">
    <text evidence="24">Belongs to the metallo-dependent hydrolases superfamily. Peptidase M19 family.</text>
</comment>
<evidence type="ECO:0000313" key="25">
    <source>
        <dbReference type="Ensembl" id="ENSECRP00000018422.1"/>
    </source>
</evidence>
<evidence type="ECO:0000256" key="18">
    <source>
        <dbReference type="ARBA" id="ARBA00023157"/>
    </source>
</evidence>
<evidence type="ECO:0000256" key="14">
    <source>
        <dbReference type="ARBA" id="ARBA00022997"/>
    </source>
</evidence>
<evidence type="ECO:0000256" key="5">
    <source>
        <dbReference type="ARBA" id="ARBA00004303"/>
    </source>
</evidence>
<comment type="catalytic activity">
    <reaction evidence="3 24">
        <text>an L-aminoacyl-L-amino acid + H2O = 2 an L-alpha-amino acid</text>
        <dbReference type="Rhea" id="RHEA:48940"/>
        <dbReference type="ChEBI" id="CHEBI:15377"/>
        <dbReference type="ChEBI" id="CHEBI:59869"/>
        <dbReference type="ChEBI" id="CHEBI:77460"/>
        <dbReference type="EC" id="3.4.13.19"/>
    </reaction>
</comment>
<evidence type="ECO:0000256" key="6">
    <source>
        <dbReference type="ARBA" id="ARBA00011748"/>
    </source>
</evidence>
<evidence type="ECO:0000256" key="23">
    <source>
        <dbReference type="ARBA" id="ARBA00048518"/>
    </source>
</evidence>
<keyword evidence="18 24" id="KW-1015">Disulfide bond</keyword>
<evidence type="ECO:0000256" key="7">
    <source>
        <dbReference type="ARBA" id="ARBA00022475"/>
    </source>
</evidence>
<keyword evidence="7" id="KW-1003">Cell membrane</keyword>
<accession>A0A8C4SL93</accession>
<dbReference type="SUPFAM" id="SSF51556">
    <property type="entry name" value="Metallo-dependent hydrolases"/>
    <property type="match status" value="1"/>
</dbReference>
<name>A0A8C4SL93_ERPCA</name>
<dbReference type="Gene3D" id="3.20.20.140">
    <property type="entry name" value="Metal-dependent hydrolases"/>
    <property type="match status" value="1"/>
</dbReference>
<dbReference type="Ensembl" id="ENSECRT00000018794.1">
    <property type="protein sequence ID" value="ENSECRP00000018422.1"/>
    <property type="gene ID" value="ENSECRG00000012295.1"/>
</dbReference>
<evidence type="ECO:0000256" key="8">
    <source>
        <dbReference type="ARBA" id="ARBA00022622"/>
    </source>
</evidence>
<comment type="subunit">
    <text evidence="6 24">Homodimer; disulfide-linked.</text>
</comment>
<dbReference type="GO" id="GO:0016324">
    <property type="term" value="C:apical plasma membrane"/>
    <property type="evidence" value="ECO:0007669"/>
    <property type="project" value="UniProtKB-SubCell"/>
</dbReference>
<comment type="subcellular location">
    <subcellularLocation>
        <location evidence="5">Apical cell membrane</location>
        <topology evidence="5">Lipid-anchor</topology>
        <topology evidence="5">GPI-anchor</topology>
    </subcellularLocation>
    <subcellularLocation>
        <location evidence="24">Membrane</location>
        <topology evidence="24">Lipid-anchor</topology>
        <topology evidence="24">GPI-anchor</topology>
    </subcellularLocation>
</comment>
<dbReference type="FunFam" id="3.20.20.140:FF:000030">
    <property type="entry name" value="Dipeptidase"/>
    <property type="match status" value="1"/>
</dbReference>
<proteinExistence type="inferred from homology"/>
<dbReference type="Proteomes" id="UP000694620">
    <property type="component" value="Chromosome 9"/>
</dbReference>
<keyword evidence="12 24" id="KW-0378">Hydrolase</keyword>
<keyword evidence="11" id="KW-0732">Signal</keyword>
<reference evidence="25" key="2">
    <citation type="submission" date="2025-08" db="UniProtKB">
        <authorList>
            <consortium name="Ensembl"/>
        </authorList>
    </citation>
    <scope>IDENTIFICATION</scope>
</reference>
<dbReference type="PROSITE" id="PS00869">
    <property type="entry name" value="RENAL_DIPEPTIDASE_1"/>
    <property type="match status" value="1"/>
</dbReference>
<evidence type="ECO:0000256" key="20">
    <source>
        <dbReference type="ARBA" id="ARBA00023288"/>
    </source>
</evidence>
<evidence type="ECO:0000256" key="4">
    <source>
        <dbReference type="ARBA" id="ARBA00001947"/>
    </source>
</evidence>
<dbReference type="GO" id="GO:0098552">
    <property type="term" value="C:side of membrane"/>
    <property type="evidence" value="ECO:0007669"/>
    <property type="project" value="UniProtKB-KW"/>
</dbReference>
<dbReference type="InterPro" id="IPR000180">
    <property type="entry name" value="Dipep_AS"/>
</dbReference>
<evidence type="ECO:0000256" key="21">
    <source>
        <dbReference type="ARBA" id="ARBA00029402"/>
    </source>
</evidence>
<evidence type="ECO:0000256" key="3">
    <source>
        <dbReference type="ARBA" id="ARBA00001670"/>
    </source>
</evidence>
<dbReference type="EC" id="3.4.13.19" evidence="24"/>
<comment type="cofactor">
    <cofactor evidence="4 24">
        <name>Zn(2+)</name>
        <dbReference type="ChEBI" id="CHEBI:29105"/>
    </cofactor>
</comment>
<keyword evidence="15 24" id="KW-0482">Metalloprotease</keyword>
<evidence type="ECO:0000256" key="12">
    <source>
        <dbReference type="ARBA" id="ARBA00022801"/>
    </source>
</evidence>
<evidence type="ECO:0000256" key="16">
    <source>
        <dbReference type="ARBA" id="ARBA00023098"/>
    </source>
</evidence>
<reference evidence="25" key="1">
    <citation type="submission" date="2021-06" db="EMBL/GenBank/DDBJ databases">
        <authorList>
            <consortium name="Wellcome Sanger Institute Data Sharing"/>
        </authorList>
    </citation>
    <scope>NUCLEOTIDE SEQUENCE [LARGE SCALE GENOMIC DNA]</scope>
</reference>
<evidence type="ECO:0000256" key="1">
    <source>
        <dbReference type="ARBA" id="ARBA00000437"/>
    </source>
</evidence>
<organism evidence="25 26">
    <name type="scientific">Erpetoichthys calabaricus</name>
    <name type="common">Rope fish</name>
    <name type="synonym">Calamoichthys calabaricus</name>
    <dbReference type="NCBI Taxonomy" id="27687"/>
    <lineage>
        <taxon>Eukaryota</taxon>
        <taxon>Metazoa</taxon>
        <taxon>Chordata</taxon>
        <taxon>Craniata</taxon>
        <taxon>Vertebrata</taxon>
        <taxon>Euteleostomi</taxon>
        <taxon>Actinopterygii</taxon>
        <taxon>Polypteriformes</taxon>
        <taxon>Polypteridae</taxon>
        <taxon>Erpetoichthys</taxon>
    </lineage>
</organism>
<evidence type="ECO:0000256" key="10">
    <source>
        <dbReference type="ARBA" id="ARBA00022723"/>
    </source>
</evidence>
<dbReference type="AlphaFoldDB" id="A0A8C4SL93"/>
<protein>
    <recommendedName>
        <fullName evidence="24">Dipeptidase</fullName>
        <ecNumber evidence="24">3.4.13.19</ecNumber>
    </recommendedName>
</protein>
<keyword evidence="17" id="KW-0472">Membrane</keyword>
<dbReference type="GeneTree" id="ENSGT00940000159615"/>
<evidence type="ECO:0000256" key="19">
    <source>
        <dbReference type="ARBA" id="ARBA00023180"/>
    </source>
</evidence>
<evidence type="ECO:0000256" key="13">
    <source>
        <dbReference type="ARBA" id="ARBA00022833"/>
    </source>
</evidence>
<keyword evidence="9 24" id="KW-0645">Protease</keyword>